<dbReference type="GO" id="GO:0006508">
    <property type="term" value="P:proteolysis"/>
    <property type="evidence" value="ECO:0007669"/>
    <property type="project" value="UniProtKB-KW"/>
</dbReference>
<dbReference type="RefSeq" id="WP_147654986.1">
    <property type="nucleotide sequence ID" value="NZ_BMFM01000001.1"/>
</dbReference>
<dbReference type="Pfam" id="PF00082">
    <property type="entry name" value="Peptidase_S8"/>
    <property type="match status" value="1"/>
</dbReference>
<dbReference type="InterPro" id="IPR023828">
    <property type="entry name" value="Peptidase_S8_Ser-AS"/>
</dbReference>
<dbReference type="SUPFAM" id="SSF52743">
    <property type="entry name" value="Subtilisin-like"/>
    <property type="match status" value="1"/>
</dbReference>
<dbReference type="Gene3D" id="3.40.50.200">
    <property type="entry name" value="Peptidase S8/S53 domain"/>
    <property type="match status" value="1"/>
</dbReference>
<keyword evidence="3" id="KW-0720">Serine protease</keyword>
<dbReference type="EMBL" id="CP041690">
    <property type="protein sequence ID" value="QEE19170.1"/>
    <property type="molecule type" value="Genomic_DNA"/>
</dbReference>
<evidence type="ECO:0000313" key="6">
    <source>
        <dbReference type="Proteomes" id="UP000321062"/>
    </source>
</evidence>
<dbReference type="InterPro" id="IPR000209">
    <property type="entry name" value="Peptidase_S8/S53_dom"/>
</dbReference>
<dbReference type="PROSITE" id="PS00138">
    <property type="entry name" value="SUBTILASE_SER"/>
    <property type="match status" value="1"/>
</dbReference>
<dbReference type="Proteomes" id="UP000321062">
    <property type="component" value="Chromosome"/>
</dbReference>
<name>A0A5B9DIX1_9HYPH</name>
<dbReference type="AlphaFoldDB" id="A0A5B9DIX1"/>
<dbReference type="InterPro" id="IPR034074">
    <property type="entry name" value="Y4bN_pept_dom"/>
</dbReference>
<dbReference type="CDD" id="cd04847">
    <property type="entry name" value="Peptidases_S8_Subtilisin_like_2"/>
    <property type="match status" value="1"/>
</dbReference>
<keyword evidence="1" id="KW-0645">Protease</keyword>
<gene>
    <name evidence="5" type="ORF">FNA67_02825</name>
</gene>
<keyword evidence="2" id="KW-0378">Hydrolase</keyword>
<dbReference type="OrthoDB" id="9768989at2"/>
<dbReference type="InterPro" id="IPR036852">
    <property type="entry name" value="Peptidase_S8/S53_dom_sf"/>
</dbReference>
<organism evidence="5 6">
    <name type="scientific">Paradevosia tibetensis</name>
    <dbReference type="NCBI Taxonomy" id="1447062"/>
    <lineage>
        <taxon>Bacteria</taxon>
        <taxon>Pseudomonadati</taxon>
        <taxon>Pseudomonadota</taxon>
        <taxon>Alphaproteobacteria</taxon>
        <taxon>Hyphomicrobiales</taxon>
        <taxon>Devosiaceae</taxon>
        <taxon>Paradevosia</taxon>
    </lineage>
</organism>
<proteinExistence type="predicted"/>
<reference evidence="5 6" key="1">
    <citation type="journal article" date="2015" name="Int. J. Syst. Evol. Microbiol.">
        <title>Youhaiella tibetensis gen. nov., sp. nov., isolated from subsurface sediment.</title>
        <authorList>
            <person name="Wang Y.X."/>
            <person name="Huang F.Q."/>
            <person name="Nogi Y."/>
            <person name="Pang S.J."/>
            <person name="Wang P.K."/>
            <person name="Lv J."/>
        </authorList>
    </citation>
    <scope>NUCLEOTIDE SEQUENCE [LARGE SCALE GENOMIC DNA]</scope>
    <source>
        <strain evidence="6">fig4</strain>
    </source>
</reference>
<evidence type="ECO:0000259" key="4">
    <source>
        <dbReference type="Pfam" id="PF00082"/>
    </source>
</evidence>
<feature type="domain" description="Peptidase S8/S53" evidence="4">
    <location>
        <begin position="364"/>
        <end position="630"/>
    </location>
</feature>
<keyword evidence="6" id="KW-1185">Reference proteome</keyword>
<accession>A0A5B9DIX1</accession>
<evidence type="ECO:0000256" key="1">
    <source>
        <dbReference type="ARBA" id="ARBA00022670"/>
    </source>
</evidence>
<evidence type="ECO:0000313" key="5">
    <source>
        <dbReference type="EMBL" id="QEE19170.1"/>
    </source>
</evidence>
<dbReference type="KEGG" id="yti:FNA67_02825"/>
<dbReference type="GO" id="GO:0004252">
    <property type="term" value="F:serine-type endopeptidase activity"/>
    <property type="evidence" value="ECO:0007669"/>
    <property type="project" value="InterPro"/>
</dbReference>
<evidence type="ECO:0000256" key="2">
    <source>
        <dbReference type="ARBA" id="ARBA00022801"/>
    </source>
</evidence>
<sequence>MADPLTRPIQVFLDTQRLIQVQPTKPRGPKKDFFAGDNAGFQKHKAKIVKEIEQAGKELAGRGDPAGFVMVQMREEGLGKSYRPLGALFTAQHRFALIGGASIGQMYFQATPEALQELAALVQAKAEIEPRLVENEETGEFEERVTAYRSEVGAIEEVRLPIAADRLDFSARDAISWLETENVIGGYVVELFRPNVDVTPIAVTSMISRFRERLEELGGVIAVPFSDRSVEFSSPGLTLSVDLRVGGPSQIILPTLRQSSEGDDGSEVDVVDYGDTAPVRARIGVPDRTATRHQQLLDVLASEALVRRIELPLRLEASPATSNVDDAQAKIPAPVGSETYPVVGVVDAGVANVAQLSPWRAGGSGPITPGDRDEDHGTFIAGLLAGGPSLNPMLAASLEAVPCRHFDITVMPRRGMLSQYYETPDEFFDQLEAEVQRAKSESGVRIFNMSLGAPGIRKGLGYSSFAASLDRIALAHDVIFVVAAGNLRGLEARPEWPEAPEDALTMLATRAIAEERITAPGEHLYGLTVGALNPEGVFGVTPDVPTAYSRRGPGPGGARKPELAHYGGSLSRSGNTSGLYSITPTGAITDGSGTSYATPLTTASLATLDHRLEGRAARETLLALSVHKAQRPKILKAKPLRAVARDFVGFGVPVQAERALSDDPHSITLVFSDILPPRRELSFVFTWPRSLTSSTGKCRGRVDVTLAHTPPIDAAFDAECQRVQLQAQLYQLEEKINAKGEIIIDPQPMLNHCDSQLPEHLEYTERYLLESGLKWTPIKRYEKNMPRGCGSASEWRLSLKALTRAGAIFPQAGVRFSLLMTISDPSAAAPVYEEVRAEILRRGLRLADITVAQRVRSRGA</sequence>
<evidence type="ECO:0000256" key="3">
    <source>
        <dbReference type="ARBA" id="ARBA00022825"/>
    </source>
</evidence>
<protein>
    <submittedName>
        <fullName evidence="5">S8 family peptidase</fullName>
    </submittedName>
</protein>